<sequence>MTRVWLPAETLTALDEPSQILSLAERWFLPFNAECEFRIVMRAENLQKAELAEIEVKWKQGGGRVVWPGAACCVASQTLPVAPLSVLISRFG</sequence>
<dbReference type="Proteomes" id="UP000593970">
    <property type="component" value="Chromosome"/>
</dbReference>
<gene>
    <name evidence="1" type="ORF">HF909_05950</name>
</gene>
<reference evidence="2" key="1">
    <citation type="submission" date="2020-04" db="EMBL/GenBank/DDBJ databases">
        <title>Ralstonia solanacearum UW576, UW763, UW773, and UW774.</title>
        <authorList>
            <person name="Steidl O."/>
            <person name="Truchon A."/>
            <person name="Allen C."/>
        </authorList>
    </citation>
    <scope>NUCLEOTIDE SEQUENCE [LARGE SCALE GENOMIC DNA]</scope>
    <source>
        <strain evidence="2">UW774</strain>
    </source>
</reference>
<evidence type="ECO:0000313" key="2">
    <source>
        <dbReference type="Proteomes" id="UP000593970"/>
    </source>
</evidence>
<organism evidence="1 2">
    <name type="scientific">Ralstonia solanacearum</name>
    <name type="common">Pseudomonas solanacearum</name>
    <dbReference type="NCBI Taxonomy" id="305"/>
    <lineage>
        <taxon>Bacteria</taxon>
        <taxon>Pseudomonadati</taxon>
        <taxon>Pseudomonadota</taxon>
        <taxon>Betaproteobacteria</taxon>
        <taxon>Burkholderiales</taxon>
        <taxon>Burkholderiaceae</taxon>
        <taxon>Ralstonia</taxon>
        <taxon>Ralstonia solanacearum species complex</taxon>
    </lineage>
</organism>
<dbReference type="AlphaFoldDB" id="A0AA92K049"/>
<proteinExistence type="predicted"/>
<dbReference type="EMBL" id="CP051169">
    <property type="protein sequence ID" value="QOK96011.1"/>
    <property type="molecule type" value="Genomic_DNA"/>
</dbReference>
<name>A0AA92K049_RALSL</name>
<accession>A0AA92K049</accession>
<evidence type="ECO:0000313" key="1">
    <source>
        <dbReference type="EMBL" id="QOK96011.1"/>
    </source>
</evidence>
<protein>
    <submittedName>
        <fullName evidence="1">Uncharacterized protein</fullName>
    </submittedName>
</protein>